<comment type="caution">
    <text evidence="2">The sequence shown here is derived from an EMBL/GenBank/DDBJ whole genome shotgun (WGS) entry which is preliminary data.</text>
</comment>
<dbReference type="Proteomes" id="UP000033375">
    <property type="component" value="Unassembled WGS sequence"/>
</dbReference>
<evidence type="ECO:0000313" key="3">
    <source>
        <dbReference type="Proteomes" id="UP000033375"/>
    </source>
</evidence>
<protein>
    <submittedName>
        <fullName evidence="2">Uncharacterized protein</fullName>
    </submittedName>
</protein>
<accession>A0AB34S8B8</accession>
<feature type="compositionally biased region" description="Basic and acidic residues" evidence="1">
    <location>
        <begin position="41"/>
        <end position="67"/>
    </location>
</feature>
<evidence type="ECO:0000256" key="1">
    <source>
        <dbReference type="SAM" id="MobiDB-lite"/>
    </source>
</evidence>
<feature type="region of interest" description="Disordered" evidence="1">
    <location>
        <begin position="30"/>
        <end position="87"/>
    </location>
</feature>
<evidence type="ECO:0000313" key="2">
    <source>
        <dbReference type="EMBL" id="KJQ63687.1"/>
    </source>
</evidence>
<dbReference type="RefSeq" id="WP_045634848.1">
    <property type="nucleotide sequence ID" value="NZ_JYGN01000006.1"/>
</dbReference>
<gene>
    <name evidence="2" type="ORF">TZ88_01331</name>
</gene>
<dbReference type="EMBL" id="JYGN01000006">
    <property type="protein sequence ID" value="KJQ63687.1"/>
    <property type="molecule type" value="Genomic_DNA"/>
</dbReference>
<sequence length="87" mass="9689">MTFINVSDNYIPKAELESNENKTPKALAQHFPDVQGGNIDNNKEAKERNADELKGEAPSKDTPRYEAEDGNSLPIIDEKESLTAEKK</sequence>
<feature type="compositionally biased region" description="Basic and acidic residues" evidence="1">
    <location>
        <begin position="76"/>
        <end position="87"/>
    </location>
</feature>
<dbReference type="AlphaFoldDB" id="A0AB34S8B8"/>
<reference evidence="2 3" key="1">
    <citation type="submission" date="2015-02" db="EMBL/GenBank/DDBJ databases">
        <title>Evolution of amylase-binding proteins of oral streptococcal species.</title>
        <authorList>
            <person name="Haase E.M."/>
        </authorList>
    </citation>
    <scope>NUCLEOTIDE SEQUENCE [LARGE SCALE GENOMIC DNA]</scope>
    <source>
        <strain evidence="3">UB10712</strain>
    </source>
</reference>
<proteinExistence type="predicted"/>
<organism evidence="2 3">
    <name type="scientific">Streptococcus gordonii</name>
    <dbReference type="NCBI Taxonomy" id="1302"/>
    <lineage>
        <taxon>Bacteria</taxon>
        <taxon>Bacillati</taxon>
        <taxon>Bacillota</taxon>
        <taxon>Bacilli</taxon>
        <taxon>Lactobacillales</taxon>
        <taxon>Streptococcaceae</taxon>
        <taxon>Streptococcus</taxon>
    </lineage>
</organism>
<name>A0AB34S8B8_STRGN</name>